<keyword evidence="1" id="KW-0145">Chemotaxis</keyword>
<dbReference type="AlphaFoldDB" id="A0A833JBR0"/>
<dbReference type="SUPFAM" id="SSF58104">
    <property type="entry name" value="Methyl-accepting chemotaxis protein (MCP) signaling domain"/>
    <property type="match status" value="1"/>
</dbReference>
<accession>A0A833JBR0</accession>
<feature type="transmembrane region" description="Helical" evidence="5">
    <location>
        <begin position="336"/>
        <end position="356"/>
    </location>
</feature>
<evidence type="ECO:0000256" key="3">
    <source>
        <dbReference type="PROSITE-ProRule" id="PRU00284"/>
    </source>
</evidence>
<keyword evidence="5" id="KW-0472">Membrane</keyword>
<dbReference type="Proteomes" id="UP000442694">
    <property type="component" value="Unassembled WGS sequence"/>
</dbReference>
<dbReference type="PANTHER" id="PTHR43531:SF11">
    <property type="entry name" value="METHYL-ACCEPTING CHEMOTAXIS PROTEIN 3"/>
    <property type="match status" value="1"/>
</dbReference>
<dbReference type="InterPro" id="IPR029151">
    <property type="entry name" value="Sensor-like_sf"/>
</dbReference>
<dbReference type="Gene3D" id="3.30.450.20">
    <property type="entry name" value="PAS domain"/>
    <property type="match status" value="1"/>
</dbReference>
<dbReference type="Pfam" id="PF00015">
    <property type="entry name" value="MCPsignal"/>
    <property type="match status" value="1"/>
</dbReference>
<dbReference type="GO" id="GO:0006935">
    <property type="term" value="P:chemotaxis"/>
    <property type="evidence" value="ECO:0007669"/>
    <property type="project" value="UniProtKB-KW"/>
</dbReference>
<feature type="domain" description="Methyl-accepting transducer" evidence="6">
    <location>
        <begin position="376"/>
        <end position="626"/>
    </location>
</feature>
<dbReference type="EMBL" id="WFLN01000007">
    <property type="protein sequence ID" value="KAB8029773.1"/>
    <property type="molecule type" value="Genomic_DNA"/>
</dbReference>
<comment type="similarity">
    <text evidence="2">Belongs to the methyl-accepting chemotaxis (MCP) protein family.</text>
</comment>
<protein>
    <recommendedName>
        <fullName evidence="6">Methyl-accepting transducer domain-containing protein</fullName>
    </recommendedName>
</protein>
<evidence type="ECO:0000256" key="4">
    <source>
        <dbReference type="SAM" id="Coils"/>
    </source>
</evidence>
<evidence type="ECO:0000256" key="2">
    <source>
        <dbReference type="ARBA" id="ARBA00029447"/>
    </source>
</evidence>
<sequence>MVSLFTSFWSKLSFRTKILFPSIIAYITLALFSLYLIYTDREVQKSRSFESFTVALDSINDVIGGRYIGRYTTIQAIALDATLMQLNNSARIMDLLEKYRAATQSELILFVDRSGKYIASSTKLSTGVQANLNLLRGKIYSDRDWFKNVIKGNFTQDITNGLIGTYSNDFQVDPLASEIYGKDKITLAFSAPVKDRAGNILGVITTRTSASWMENELKNAFNSLKKSGAHFPKILIVNGKGTTIVDLNNSTMDKENNYKRDMEVILKQNLLIEGFEPSKFLSVGRIGEGVFPLGKEKKDMIVSYSPINSNKFLRSLNWSIMTMDPAEDVFSDLNRLSYISVFIIIFLLCFSIIFVLKFTGTLTKSFNILSDKLKKSSSESENTSKKLKTSFTHVADTVREQTKSITETNQIMGTLTGMISQTTSNANECSNISNHVKNEITEGNLIMERLANAVSEIRETNKELEQISEMINQINTKTNVINEIVMKTELLSLNASIEAARAGVQGKGFAVVAEEVGQLAKTSGKTASEIRHLIEGGKHQVNEIIAATKNRLEVGQSASDVAQKIFVEIANEITELQSRTDNIKEATKEQKIGISQVASAMTQIDKSTEKNTVETQKAQNASEQVHKQSEELFQIMTAIQVLVYGAKNELINLEEKGK</sequence>
<keyword evidence="3" id="KW-0807">Transducer</keyword>
<dbReference type="PROSITE" id="PS50111">
    <property type="entry name" value="CHEMOTAXIS_TRANSDUC_2"/>
    <property type="match status" value="1"/>
</dbReference>
<evidence type="ECO:0000259" key="6">
    <source>
        <dbReference type="PROSITE" id="PS50111"/>
    </source>
</evidence>
<evidence type="ECO:0000256" key="1">
    <source>
        <dbReference type="ARBA" id="ARBA00022500"/>
    </source>
</evidence>
<reference evidence="7 8" key="1">
    <citation type="submission" date="2019-10" db="EMBL/GenBank/DDBJ databases">
        <title>New genus of Silvanigrellaceae.</title>
        <authorList>
            <person name="Pitt A."/>
            <person name="Hahn M.W."/>
        </authorList>
    </citation>
    <scope>NUCLEOTIDE SEQUENCE [LARGE SCALE GENOMIC DNA]</scope>
    <source>
        <strain evidence="7 8">33A1-SZDP</strain>
    </source>
</reference>
<feature type="transmembrane region" description="Helical" evidence="5">
    <location>
        <begin position="18"/>
        <end position="38"/>
    </location>
</feature>
<gene>
    <name evidence="7" type="ORF">GCL57_09530</name>
</gene>
<dbReference type="CDD" id="cd12914">
    <property type="entry name" value="PDC1_DGC_like"/>
    <property type="match status" value="1"/>
</dbReference>
<organism evidence="7 8">
    <name type="scientific">Fluviispira multicolorata</name>
    <dbReference type="NCBI Taxonomy" id="2654512"/>
    <lineage>
        <taxon>Bacteria</taxon>
        <taxon>Pseudomonadati</taxon>
        <taxon>Bdellovibrionota</taxon>
        <taxon>Oligoflexia</taxon>
        <taxon>Silvanigrellales</taxon>
        <taxon>Silvanigrellaceae</taxon>
        <taxon>Fluviispira</taxon>
    </lineage>
</organism>
<comment type="caution">
    <text evidence="7">The sequence shown here is derived from an EMBL/GenBank/DDBJ whole genome shotgun (WGS) entry which is preliminary data.</text>
</comment>
<name>A0A833JBR0_9BACT</name>
<evidence type="ECO:0000313" key="7">
    <source>
        <dbReference type="EMBL" id="KAB8029773.1"/>
    </source>
</evidence>
<dbReference type="InterPro" id="IPR051310">
    <property type="entry name" value="MCP_chemotaxis"/>
</dbReference>
<dbReference type="GO" id="GO:0004888">
    <property type="term" value="F:transmembrane signaling receptor activity"/>
    <property type="evidence" value="ECO:0007669"/>
    <property type="project" value="TreeGrafter"/>
</dbReference>
<dbReference type="RefSeq" id="WP_152213116.1">
    <property type="nucleotide sequence ID" value="NZ_WFLN01000007.1"/>
</dbReference>
<dbReference type="SMART" id="SM00283">
    <property type="entry name" value="MA"/>
    <property type="match status" value="1"/>
</dbReference>
<evidence type="ECO:0000256" key="5">
    <source>
        <dbReference type="SAM" id="Phobius"/>
    </source>
</evidence>
<dbReference type="InterPro" id="IPR004089">
    <property type="entry name" value="MCPsignal_dom"/>
</dbReference>
<keyword evidence="4" id="KW-0175">Coiled coil</keyword>
<dbReference type="SUPFAM" id="SSF103190">
    <property type="entry name" value="Sensory domain-like"/>
    <property type="match status" value="1"/>
</dbReference>
<keyword evidence="5" id="KW-1133">Transmembrane helix</keyword>
<dbReference type="GO" id="GO:0005886">
    <property type="term" value="C:plasma membrane"/>
    <property type="evidence" value="ECO:0007669"/>
    <property type="project" value="TreeGrafter"/>
</dbReference>
<proteinExistence type="inferred from homology"/>
<dbReference type="Gene3D" id="1.10.287.950">
    <property type="entry name" value="Methyl-accepting chemotaxis protein"/>
    <property type="match status" value="1"/>
</dbReference>
<keyword evidence="8" id="KW-1185">Reference proteome</keyword>
<evidence type="ECO:0000313" key="8">
    <source>
        <dbReference type="Proteomes" id="UP000442694"/>
    </source>
</evidence>
<feature type="coiled-coil region" evidence="4">
    <location>
        <begin position="447"/>
        <end position="477"/>
    </location>
</feature>
<keyword evidence="5" id="KW-0812">Transmembrane</keyword>
<dbReference type="GO" id="GO:0007165">
    <property type="term" value="P:signal transduction"/>
    <property type="evidence" value="ECO:0007669"/>
    <property type="project" value="UniProtKB-KW"/>
</dbReference>
<dbReference type="PANTHER" id="PTHR43531">
    <property type="entry name" value="PROTEIN ICFG"/>
    <property type="match status" value="1"/>
</dbReference>